<feature type="region of interest" description="Disordered" evidence="1">
    <location>
        <begin position="1"/>
        <end position="32"/>
    </location>
</feature>
<dbReference type="EMBL" id="BARS01039858">
    <property type="protein sequence ID" value="GAG23773.1"/>
    <property type="molecule type" value="Genomic_DNA"/>
</dbReference>
<comment type="caution">
    <text evidence="2">The sequence shown here is derived from an EMBL/GenBank/DDBJ whole genome shotgun (WGS) entry which is preliminary data.</text>
</comment>
<proteinExistence type="predicted"/>
<evidence type="ECO:0000313" key="2">
    <source>
        <dbReference type="EMBL" id="GAG23773.1"/>
    </source>
</evidence>
<protein>
    <submittedName>
        <fullName evidence="2">Uncharacterized protein</fullName>
    </submittedName>
</protein>
<accession>X0WGX0</accession>
<feature type="compositionally biased region" description="Polar residues" evidence="1">
    <location>
        <begin position="17"/>
        <end position="32"/>
    </location>
</feature>
<organism evidence="2">
    <name type="scientific">marine sediment metagenome</name>
    <dbReference type="NCBI Taxonomy" id="412755"/>
    <lineage>
        <taxon>unclassified sequences</taxon>
        <taxon>metagenomes</taxon>
        <taxon>ecological metagenomes</taxon>
    </lineage>
</organism>
<name>X0WGX0_9ZZZZ</name>
<evidence type="ECO:0000256" key="1">
    <source>
        <dbReference type="SAM" id="MobiDB-lite"/>
    </source>
</evidence>
<sequence>YTQAAQRVQLADDMSRRNQGQIRVSMLGMSTP</sequence>
<gene>
    <name evidence="2" type="ORF">S01H1_60838</name>
</gene>
<dbReference type="AlphaFoldDB" id="X0WGX0"/>
<feature type="non-terminal residue" evidence="2">
    <location>
        <position position="1"/>
    </location>
</feature>
<reference evidence="2" key="1">
    <citation type="journal article" date="2014" name="Front. Microbiol.">
        <title>High frequency of phylogenetically diverse reductive dehalogenase-homologous genes in deep subseafloor sedimentary metagenomes.</title>
        <authorList>
            <person name="Kawai M."/>
            <person name="Futagami T."/>
            <person name="Toyoda A."/>
            <person name="Takaki Y."/>
            <person name="Nishi S."/>
            <person name="Hori S."/>
            <person name="Arai W."/>
            <person name="Tsubouchi T."/>
            <person name="Morono Y."/>
            <person name="Uchiyama I."/>
            <person name="Ito T."/>
            <person name="Fujiyama A."/>
            <person name="Inagaki F."/>
            <person name="Takami H."/>
        </authorList>
    </citation>
    <scope>NUCLEOTIDE SEQUENCE</scope>
    <source>
        <strain evidence="2">Expedition CK06-06</strain>
    </source>
</reference>